<dbReference type="GO" id="GO:0005737">
    <property type="term" value="C:cytoplasm"/>
    <property type="evidence" value="ECO:0007669"/>
    <property type="project" value="TreeGrafter"/>
</dbReference>
<dbReference type="AlphaFoldDB" id="W9Y2S4"/>
<dbReference type="PANTHER" id="PTHR35020:SF4">
    <property type="entry name" value="N-ACETYLGLUCOSAMINE-INDUCED PROTEIN 1"/>
    <property type="match status" value="1"/>
</dbReference>
<dbReference type="PANTHER" id="PTHR35020">
    <property type="entry name" value="N-ACETYLGLUCOSAMINE-INDUCED PROTEIN 1"/>
    <property type="match status" value="1"/>
</dbReference>
<dbReference type="OrthoDB" id="10053431at2759"/>
<evidence type="ECO:0000313" key="2">
    <source>
        <dbReference type="Proteomes" id="UP000019484"/>
    </source>
</evidence>
<sequence>MPHSVHPTPRTGTPDPDDLSIRYWNFGLPRDQWTKECPEYLIGIGQKNIGILLSKDEDCHRLSWQEVQELVRTNRIDKFQRRPSDLRAYLKHVYHLKSQYGSVAAYIQHELLRWDNPTPSGDPPFENPADYKILYNNWPYHIDQDITHLVVWTKFLIAEDETTRQVTAEAHASIETFIVRTFCSNEAEGEQRVNRNQIVWFQNWKSLKSVHALGRCRFPAGNEESMVAIIQFD</sequence>
<comment type="caution">
    <text evidence="1">The sequence shown here is derived from an EMBL/GenBank/DDBJ whole genome shotgun (WGS) entry which is preliminary data.</text>
</comment>
<accession>W9Y2S4</accession>
<dbReference type="GeneID" id="19162016"/>
<dbReference type="GO" id="GO:0006044">
    <property type="term" value="P:N-acetylglucosamine metabolic process"/>
    <property type="evidence" value="ECO:0007669"/>
    <property type="project" value="TreeGrafter"/>
</dbReference>
<keyword evidence="2" id="KW-1185">Reference proteome</keyword>
<dbReference type="Proteomes" id="UP000019484">
    <property type="component" value="Unassembled WGS sequence"/>
</dbReference>
<dbReference type="InterPro" id="IPR022036">
    <property type="entry name" value="DUF3605"/>
</dbReference>
<proteinExistence type="predicted"/>
<protein>
    <submittedName>
        <fullName evidence="1">Uncharacterized protein</fullName>
    </submittedName>
</protein>
<name>W9Y2S4_9EURO</name>
<dbReference type="STRING" id="1182541.W9Y2S4"/>
<evidence type="ECO:0000313" key="1">
    <source>
        <dbReference type="EMBL" id="EXJ83531.1"/>
    </source>
</evidence>
<dbReference type="Pfam" id="PF12239">
    <property type="entry name" value="DUF3605"/>
    <property type="match status" value="1"/>
</dbReference>
<reference evidence="1 2" key="1">
    <citation type="submission" date="2013-03" db="EMBL/GenBank/DDBJ databases">
        <title>The Genome Sequence of Capronia coronata CBS 617.96.</title>
        <authorList>
            <consortium name="The Broad Institute Genomics Platform"/>
            <person name="Cuomo C."/>
            <person name="de Hoog S."/>
            <person name="Gorbushina A."/>
            <person name="Walker B."/>
            <person name="Young S.K."/>
            <person name="Zeng Q."/>
            <person name="Gargeya S."/>
            <person name="Fitzgerald M."/>
            <person name="Haas B."/>
            <person name="Abouelleil A."/>
            <person name="Allen A.W."/>
            <person name="Alvarado L."/>
            <person name="Arachchi H.M."/>
            <person name="Berlin A.M."/>
            <person name="Chapman S.B."/>
            <person name="Gainer-Dewar J."/>
            <person name="Goldberg J."/>
            <person name="Griggs A."/>
            <person name="Gujja S."/>
            <person name="Hansen M."/>
            <person name="Howarth C."/>
            <person name="Imamovic A."/>
            <person name="Ireland A."/>
            <person name="Larimer J."/>
            <person name="McCowan C."/>
            <person name="Murphy C."/>
            <person name="Pearson M."/>
            <person name="Poon T.W."/>
            <person name="Priest M."/>
            <person name="Roberts A."/>
            <person name="Saif S."/>
            <person name="Shea T."/>
            <person name="Sisk P."/>
            <person name="Sykes S."/>
            <person name="Wortman J."/>
            <person name="Nusbaum C."/>
            <person name="Birren B."/>
        </authorList>
    </citation>
    <scope>NUCLEOTIDE SEQUENCE [LARGE SCALE GENOMIC DNA]</scope>
    <source>
        <strain evidence="1 2">CBS 617.96</strain>
    </source>
</reference>
<dbReference type="RefSeq" id="XP_007726217.1">
    <property type="nucleotide sequence ID" value="XM_007728027.1"/>
</dbReference>
<gene>
    <name evidence="1" type="ORF">A1O1_07154</name>
</gene>
<dbReference type="HOGENOM" id="CLU_075862_1_0_1"/>
<organism evidence="1 2">
    <name type="scientific">Capronia coronata CBS 617.96</name>
    <dbReference type="NCBI Taxonomy" id="1182541"/>
    <lineage>
        <taxon>Eukaryota</taxon>
        <taxon>Fungi</taxon>
        <taxon>Dikarya</taxon>
        <taxon>Ascomycota</taxon>
        <taxon>Pezizomycotina</taxon>
        <taxon>Eurotiomycetes</taxon>
        <taxon>Chaetothyriomycetidae</taxon>
        <taxon>Chaetothyriales</taxon>
        <taxon>Herpotrichiellaceae</taxon>
        <taxon>Capronia</taxon>
    </lineage>
</organism>
<dbReference type="EMBL" id="AMWN01000006">
    <property type="protein sequence ID" value="EXJ83531.1"/>
    <property type="molecule type" value="Genomic_DNA"/>
</dbReference>